<gene>
    <name evidence="9" type="ORF">FRX31_024678</name>
</gene>
<dbReference type="GO" id="GO:0016705">
    <property type="term" value="F:oxidoreductase activity, acting on paired donors, with incorporation or reduction of molecular oxygen"/>
    <property type="evidence" value="ECO:0007669"/>
    <property type="project" value="InterPro"/>
</dbReference>
<comment type="similarity">
    <text evidence="2">Belongs to the MLO family.</text>
</comment>
<dbReference type="OrthoDB" id="1730412at2759"/>
<proteinExistence type="inferred from homology"/>
<feature type="transmembrane region" description="Helical" evidence="8">
    <location>
        <begin position="71"/>
        <end position="96"/>
    </location>
</feature>
<keyword evidence="5 8" id="KW-1133">Transmembrane helix</keyword>
<evidence type="ECO:0000256" key="8">
    <source>
        <dbReference type="SAM" id="Phobius"/>
    </source>
</evidence>
<evidence type="ECO:0000256" key="7">
    <source>
        <dbReference type="ARBA" id="ARBA00023265"/>
    </source>
</evidence>
<sequence>MATVMSFTFREVVADVEYQGYCIPKGWKVLPLFRSIHHNPDFFTDPGKFNPSRFEWEIKGPSCFMENRTFLVIRLISGVIFQFWCSYITFPLYVIVTQMGSKFKKSVVAESVRDSLQGSYGSTLHYKSVERMKSIGKHSHLGAIGEVSDFQEILRYLNELMIHV</sequence>
<dbReference type="GO" id="GO:0020037">
    <property type="term" value="F:heme binding"/>
    <property type="evidence" value="ECO:0007669"/>
    <property type="project" value="InterPro"/>
</dbReference>
<dbReference type="GO" id="GO:0044550">
    <property type="term" value="P:secondary metabolite biosynthetic process"/>
    <property type="evidence" value="ECO:0007669"/>
    <property type="project" value="UniProtKB-ARBA"/>
</dbReference>
<dbReference type="Proteomes" id="UP000554482">
    <property type="component" value="Unassembled WGS sequence"/>
</dbReference>
<dbReference type="GO" id="GO:0016020">
    <property type="term" value="C:membrane"/>
    <property type="evidence" value="ECO:0007669"/>
    <property type="project" value="UniProtKB-SubCell"/>
</dbReference>
<dbReference type="Pfam" id="PF03094">
    <property type="entry name" value="Mlo"/>
    <property type="match status" value="1"/>
</dbReference>
<evidence type="ECO:0000256" key="1">
    <source>
        <dbReference type="ARBA" id="ARBA00004141"/>
    </source>
</evidence>
<evidence type="ECO:0000256" key="3">
    <source>
        <dbReference type="ARBA" id="ARBA00022692"/>
    </source>
</evidence>
<keyword evidence="6 8" id="KW-0472">Membrane</keyword>
<dbReference type="PANTHER" id="PTHR31942">
    <property type="entry name" value="MLO-LIKE PROTEIN 1"/>
    <property type="match status" value="1"/>
</dbReference>
<dbReference type="EMBL" id="JABWDY010030301">
    <property type="protein sequence ID" value="KAF5185735.1"/>
    <property type="molecule type" value="Genomic_DNA"/>
</dbReference>
<comment type="subcellular location">
    <subcellularLocation>
        <location evidence="1">Membrane</location>
        <topology evidence="1">Multi-pass membrane protein</topology>
    </subcellularLocation>
</comment>
<dbReference type="AlphaFoldDB" id="A0A7J6VNH8"/>
<evidence type="ECO:0000313" key="9">
    <source>
        <dbReference type="EMBL" id="KAF5185735.1"/>
    </source>
</evidence>
<keyword evidence="4" id="KW-0611">Plant defense</keyword>
<keyword evidence="3 8" id="KW-0812">Transmembrane</keyword>
<evidence type="ECO:0000313" key="10">
    <source>
        <dbReference type="Proteomes" id="UP000554482"/>
    </source>
</evidence>
<evidence type="ECO:0000256" key="6">
    <source>
        <dbReference type="ARBA" id="ARBA00023136"/>
    </source>
</evidence>
<organism evidence="9 10">
    <name type="scientific">Thalictrum thalictroides</name>
    <name type="common">Rue-anemone</name>
    <name type="synonym">Anemone thalictroides</name>
    <dbReference type="NCBI Taxonomy" id="46969"/>
    <lineage>
        <taxon>Eukaryota</taxon>
        <taxon>Viridiplantae</taxon>
        <taxon>Streptophyta</taxon>
        <taxon>Embryophyta</taxon>
        <taxon>Tracheophyta</taxon>
        <taxon>Spermatophyta</taxon>
        <taxon>Magnoliopsida</taxon>
        <taxon>Ranunculales</taxon>
        <taxon>Ranunculaceae</taxon>
        <taxon>Thalictroideae</taxon>
        <taxon>Thalictrum</taxon>
    </lineage>
</organism>
<comment type="caution">
    <text evidence="9">The sequence shown here is derived from an EMBL/GenBank/DDBJ whole genome shotgun (WGS) entry which is preliminary data.</text>
</comment>
<keyword evidence="10" id="KW-1185">Reference proteome</keyword>
<dbReference type="InterPro" id="IPR036396">
    <property type="entry name" value="Cyt_P450_sf"/>
</dbReference>
<evidence type="ECO:0000256" key="5">
    <source>
        <dbReference type="ARBA" id="ARBA00022989"/>
    </source>
</evidence>
<reference evidence="9 10" key="1">
    <citation type="submission" date="2020-06" db="EMBL/GenBank/DDBJ databases">
        <title>Transcriptomic and genomic resources for Thalictrum thalictroides and T. hernandezii: Facilitating candidate gene discovery in an emerging model plant lineage.</title>
        <authorList>
            <person name="Arias T."/>
            <person name="Riano-Pachon D.M."/>
            <person name="Di Stilio V.S."/>
        </authorList>
    </citation>
    <scope>NUCLEOTIDE SEQUENCE [LARGE SCALE GENOMIC DNA]</scope>
    <source>
        <strain evidence="10">cv. WT478/WT964</strain>
        <tissue evidence="9">Leaves</tissue>
    </source>
</reference>
<dbReference type="SUPFAM" id="SSF48264">
    <property type="entry name" value="Cytochrome P450"/>
    <property type="match status" value="1"/>
</dbReference>
<dbReference type="GO" id="GO:0005506">
    <property type="term" value="F:iron ion binding"/>
    <property type="evidence" value="ECO:0007669"/>
    <property type="project" value="InterPro"/>
</dbReference>
<keyword evidence="7" id="KW-0568">Pathogenesis-related protein</keyword>
<protein>
    <submittedName>
        <fullName evidence="9">Abscisic acid 8'-hydroxylase</fullName>
    </submittedName>
</protein>
<evidence type="ECO:0000256" key="2">
    <source>
        <dbReference type="ARBA" id="ARBA00006574"/>
    </source>
</evidence>
<dbReference type="PANTHER" id="PTHR31942:SF62">
    <property type="entry name" value="MLO-LIKE PROTEIN"/>
    <property type="match status" value="1"/>
</dbReference>
<evidence type="ECO:0000256" key="4">
    <source>
        <dbReference type="ARBA" id="ARBA00022821"/>
    </source>
</evidence>
<accession>A0A7J6VNH8</accession>
<dbReference type="GO" id="GO:0006952">
    <property type="term" value="P:defense response"/>
    <property type="evidence" value="ECO:0007669"/>
    <property type="project" value="UniProtKB-KW"/>
</dbReference>
<dbReference type="InterPro" id="IPR004326">
    <property type="entry name" value="Mlo"/>
</dbReference>
<dbReference type="Gene3D" id="1.10.630.10">
    <property type="entry name" value="Cytochrome P450"/>
    <property type="match status" value="1"/>
</dbReference>
<name>A0A7J6VNH8_THATH</name>
<dbReference type="GO" id="GO:0004497">
    <property type="term" value="F:monooxygenase activity"/>
    <property type="evidence" value="ECO:0007669"/>
    <property type="project" value="InterPro"/>
</dbReference>